<dbReference type="PANTHER" id="PTHR33293:SF1">
    <property type="entry name" value="INSERTION ELEMENT IS1 1 PROTEIN INSB-RELATED"/>
    <property type="match status" value="1"/>
</dbReference>
<name>A0A1Z4JFG4_LEPBY</name>
<accession>A0A1Z4JFG4</accession>
<dbReference type="InterPro" id="IPR051354">
    <property type="entry name" value="Transposase_27_IS1"/>
</dbReference>
<dbReference type="SUPFAM" id="SSF46689">
    <property type="entry name" value="Homeodomain-like"/>
    <property type="match status" value="1"/>
</dbReference>
<reference evidence="1 2" key="1">
    <citation type="submission" date="2017-06" db="EMBL/GenBank/DDBJ databases">
        <title>Genome sequencing of cyanobaciteial culture collection at National Institute for Environmental Studies (NIES).</title>
        <authorList>
            <person name="Hirose Y."/>
            <person name="Shimura Y."/>
            <person name="Fujisawa T."/>
            <person name="Nakamura Y."/>
            <person name="Kawachi M."/>
        </authorList>
    </citation>
    <scope>NUCLEOTIDE SEQUENCE [LARGE SCALE GENOMIC DNA]</scope>
    <source>
        <strain evidence="1 2">NIES-2135</strain>
    </source>
</reference>
<dbReference type="EMBL" id="AP018203">
    <property type="protein sequence ID" value="BAY55515.1"/>
    <property type="molecule type" value="Genomic_DNA"/>
</dbReference>
<dbReference type="Proteomes" id="UP000217895">
    <property type="component" value="Chromosome"/>
</dbReference>
<keyword evidence="2" id="KW-1185">Reference proteome</keyword>
<sequence>MKCPSCGSTQINKNGHCRGKQNYRCKSCGRQFVAARSTKGYSDDAKQICLKMYRDGIGFRAIERTTGVSHNTIINWVKQMNAQEQSEPDPPEAVSLQNCANSELQSSSLTEKDFFTQNYEFKSY</sequence>
<dbReference type="NCBIfam" id="NF033558">
    <property type="entry name" value="transpos_IS1"/>
    <property type="match status" value="1"/>
</dbReference>
<dbReference type="AlphaFoldDB" id="A0A1Z4JFG4"/>
<proteinExistence type="predicted"/>
<gene>
    <name evidence="1" type="ORF">NIES2135_23390</name>
</gene>
<dbReference type="InterPro" id="IPR009057">
    <property type="entry name" value="Homeodomain-like_sf"/>
</dbReference>
<organism evidence="1 2">
    <name type="scientific">Leptolyngbya boryana NIES-2135</name>
    <dbReference type="NCBI Taxonomy" id="1973484"/>
    <lineage>
        <taxon>Bacteria</taxon>
        <taxon>Bacillati</taxon>
        <taxon>Cyanobacteriota</taxon>
        <taxon>Cyanophyceae</taxon>
        <taxon>Leptolyngbyales</taxon>
        <taxon>Leptolyngbyaceae</taxon>
        <taxon>Leptolyngbya group</taxon>
        <taxon>Leptolyngbya</taxon>
    </lineage>
</organism>
<evidence type="ECO:0000313" key="2">
    <source>
        <dbReference type="Proteomes" id="UP000217895"/>
    </source>
</evidence>
<protein>
    <submittedName>
        <fullName evidence="1">IS1 transposase</fullName>
    </submittedName>
</protein>
<evidence type="ECO:0000313" key="1">
    <source>
        <dbReference type="EMBL" id="BAY55515.1"/>
    </source>
</evidence>
<dbReference type="PANTHER" id="PTHR33293">
    <property type="entry name" value="INSERTION ELEMENT IS1 1 PROTEIN INSB-RELATED"/>
    <property type="match status" value="1"/>
</dbReference>